<keyword evidence="7" id="KW-1185">Reference proteome</keyword>
<name>A0ABS1EJT1_9CLOT</name>
<dbReference type="SUPFAM" id="SSF88946">
    <property type="entry name" value="Sigma2 domain of RNA polymerase sigma factors"/>
    <property type="match status" value="1"/>
</dbReference>
<reference evidence="7" key="1">
    <citation type="submission" date="2021-01" db="EMBL/GenBank/DDBJ databases">
        <title>Genome public.</title>
        <authorList>
            <person name="Liu C."/>
            <person name="Sun Q."/>
        </authorList>
    </citation>
    <scope>NUCLEOTIDE SEQUENCE [LARGE SCALE GENOMIC DNA]</scope>
    <source>
        <strain evidence="7">YIM B02505</strain>
    </source>
</reference>
<dbReference type="InterPro" id="IPR039425">
    <property type="entry name" value="RNA_pol_sigma-70-like"/>
</dbReference>
<comment type="caution">
    <text evidence="6">The sequence shown here is derived from an EMBL/GenBank/DDBJ whole genome shotgun (WGS) entry which is preliminary data.</text>
</comment>
<evidence type="ECO:0000313" key="6">
    <source>
        <dbReference type="EMBL" id="MBK1809617.1"/>
    </source>
</evidence>
<evidence type="ECO:0000256" key="3">
    <source>
        <dbReference type="ARBA" id="ARBA00023082"/>
    </source>
</evidence>
<dbReference type="Proteomes" id="UP000596739">
    <property type="component" value="Unassembled WGS sequence"/>
</dbReference>
<sequence>MEDIELVLKVKQGDMKAFELLIKKYNINLSRYVFSIVNDFENTNDIVQETFIAVYQKIDTFNKNYSFSAWLYKIAKNKSIDFIRKSSKYTLANNELSKNLDTIGTSLDDNINFHETKKLVEKFIQKQNFINKRILYLKYQNEKMTFKEISAILNLSEYAVKKRYYTMHKQFIKFAEKHIKGGVVYGL</sequence>
<evidence type="ECO:0000256" key="2">
    <source>
        <dbReference type="ARBA" id="ARBA00023015"/>
    </source>
</evidence>
<dbReference type="RefSeq" id="WP_200266166.1">
    <property type="nucleotide sequence ID" value="NZ_JAENHN010000009.1"/>
</dbReference>
<gene>
    <name evidence="6" type="ORF">JHL18_03055</name>
</gene>
<dbReference type="Gene3D" id="1.10.1740.10">
    <property type="match status" value="1"/>
</dbReference>
<dbReference type="InterPro" id="IPR013324">
    <property type="entry name" value="RNA_pol_sigma_r3/r4-like"/>
</dbReference>
<organism evidence="6 7">
    <name type="scientific">Clostridium yunnanense</name>
    <dbReference type="NCBI Taxonomy" id="2800325"/>
    <lineage>
        <taxon>Bacteria</taxon>
        <taxon>Bacillati</taxon>
        <taxon>Bacillota</taxon>
        <taxon>Clostridia</taxon>
        <taxon>Eubacteriales</taxon>
        <taxon>Clostridiaceae</taxon>
        <taxon>Clostridium</taxon>
    </lineage>
</organism>
<evidence type="ECO:0000313" key="7">
    <source>
        <dbReference type="Proteomes" id="UP000596739"/>
    </source>
</evidence>
<dbReference type="Pfam" id="PF04542">
    <property type="entry name" value="Sigma70_r2"/>
    <property type="match status" value="1"/>
</dbReference>
<evidence type="ECO:0000259" key="5">
    <source>
        <dbReference type="Pfam" id="PF04542"/>
    </source>
</evidence>
<protein>
    <submittedName>
        <fullName evidence="6">Sigma-70 family RNA polymerase sigma factor</fullName>
    </submittedName>
</protein>
<dbReference type="EMBL" id="JAENHN010000009">
    <property type="protein sequence ID" value="MBK1809617.1"/>
    <property type="molecule type" value="Genomic_DNA"/>
</dbReference>
<keyword evidence="2" id="KW-0805">Transcription regulation</keyword>
<dbReference type="PANTHER" id="PTHR43133:SF51">
    <property type="entry name" value="RNA POLYMERASE SIGMA FACTOR"/>
    <property type="match status" value="1"/>
</dbReference>
<feature type="domain" description="RNA polymerase sigma-70 region 2" evidence="5">
    <location>
        <begin position="21"/>
        <end position="87"/>
    </location>
</feature>
<accession>A0ABS1EJT1</accession>
<proteinExistence type="inferred from homology"/>
<keyword evidence="4" id="KW-0804">Transcription</keyword>
<dbReference type="InterPro" id="IPR014284">
    <property type="entry name" value="RNA_pol_sigma-70_dom"/>
</dbReference>
<dbReference type="SUPFAM" id="SSF88659">
    <property type="entry name" value="Sigma3 and sigma4 domains of RNA polymerase sigma factors"/>
    <property type="match status" value="1"/>
</dbReference>
<dbReference type="InterPro" id="IPR013325">
    <property type="entry name" value="RNA_pol_sigma_r2"/>
</dbReference>
<dbReference type="PANTHER" id="PTHR43133">
    <property type="entry name" value="RNA POLYMERASE ECF-TYPE SIGMA FACTO"/>
    <property type="match status" value="1"/>
</dbReference>
<dbReference type="NCBIfam" id="TIGR02937">
    <property type="entry name" value="sigma70-ECF"/>
    <property type="match status" value="1"/>
</dbReference>
<comment type="similarity">
    <text evidence="1">Belongs to the sigma-70 factor family. ECF subfamily.</text>
</comment>
<keyword evidence="3" id="KW-0731">Sigma factor</keyword>
<evidence type="ECO:0000256" key="1">
    <source>
        <dbReference type="ARBA" id="ARBA00010641"/>
    </source>
</evidence>
<evidence type="ECO:0000256" key="4">
    <source>
        <dbReference type="ARBA" id="ARBA00023163"/>
    </source>
</evidence>
<dbReference type="InterPro" id="IPR007627">
    <property type="entry name" value="RNA_pol_sigma70_r2"/>
</dbReference>